<sequence length="411" mass="45382">MPYQTLLDCPLTAGDVTSRDISPATALSPPGNPPPAPALSPSPSSPVNTSPEPANDETSSRKIFKTESDELGLFKIYRFSMPSRDPTQDASLNTFVEAPTFNSEGRQDGIRQVGDLLPPNPVVCSTTQGQSNMSSTDLDQYGPFENASTFLVTDWAYRHDTTSVAAMDDLVHNVILNSEFNMQHLASYSGKREAEKMDNWSHTPNTSSSSASGSATSSPCIPFSATAPDKWSTNPSSSGPEHVIAWIQLWSDSTHLAEFGTASLWPIYLYFGNLSKYTQGKSKSHAAHHLAYIPSLPDLIKDIYKEEFGTEPTDARLLLDDGLIHAYVYGILILCADGILRLIFPRFFSYSMDYPEQILLACIKYLADCLCPRCTIRTSQVSELGQPHDMQRRKDLRREDSEEHQSKINIA</sequence>
<organism evidence="3 4">
    <name type="scientific">Gymnopus androsaceus JB14</name>
    <dbReference type="NCBI Taxonomy" id="1447944"/>
    <lineage>
        <taxon>Eukaryota</taxon>
        <taxon>Fungi</taxon>
        <taxon>Dikarya</taxon>
        <taxon>Basidiomycota</taxon>
        <taxon>Agaricomycotina</taxon>
        <taxon>Agaricomycetes</taxon>
        <taxon>Agaricomycetidae</taxon>
        <taxon>Agaricales</taxon>
        <taxon>Marasmiineae</taxon>
        <taxon>Omphalotaceae</taxon>
        <taxon>Gymnopus</taxon>
    </lineage>
</organism>
<feature type="transmembrane region" description="Helical" evidence="2">
    <location>
        <begin position="326"/>
        <end position="344"/>
    </location>
</feature>
<feature type="compositionally biased region" description="Low complexity" evidence="1">
    <location>
        <begin position="206"/>
        <end position="215"/>
    </location>
</feature>
<evidence type="ECO:0000256" key="1">
    <source>
        <dbReference type="SAM" id="MobiDB-lite"/>
    </source>
</evidence>
<accession>A0A6A4GIC0</accession>
<keyword evidence="2" id="KW-1133">Transmembrane helix</keyword>
<evidence type="ECO:0000313" key="4">
    <source>
        <dbReference type="Proteomes" id="UP000799118"/>
    </source>
</evidence>
<evidence type="ECO:0000313" key="3">
    <source>
        <dbReference type="EMBL" id="KAE9385432.1"/>
    </source>
</evidence>
<feature type="compositionally biased region" description="Pro residues" evidence="1">
    <location>
        <begin position="30"/>
        <end position="44"/>
    </location>
</feature>
<reference evidence="3" key="1">
    <citation type="journal article" date="2019" name="Environ. Microbiol.">
        <title>Fungal ecological strategies reflected in gene transcription - a case study of two litter decomposers.</title>
        <authorList>
            <person name="Barbi F."/>
            <person name="Kohler A."/>
            <person name="Barry K."/>
            <person name="Baskaran P."/>
            <person name="Daum C."/>
            <person name="Fauchery L."/>
            <person name="Ihrmark K."/>
            <person name="Kuo A."/>
            <person name="LaButti K."/>
            <person name="Lipzen A."/>
            <person name="Morin E."/>
            <person name="Grigoriev I.V."/>
            <person name="Henrissat B."/>
            <person name="Lindahl B."/>
            <person name="Martin F."/>
        </authorList>
    </citation>
    <scope>NUCLEOTIDE SEQUENCE</scope>
    <source>
        <strain evidence="3">JB14</strain>
    </source>
</reference>
<keyword evidence="4" id="KW-1185">Reference proteome</keyword>
<feature type="region of interest" description="Disordered" evidence="1">
    <location>
        <begin position="196"/>
        <end position="215"/>
    </location>
</feature>
<keyword evidence="2" id="KW-0812">Transmembrane</keyword>
<dbReference type="AlphaFoldDB" id="A0A6A4GIC0"/>
<keyword evidence="2" id="KW-0472">Membrane</keyword>
<dbReference type="OrthoDB" id="3208495at2759"/>
<dbReference type="Proteomes" id="UP000799118">
    <property type="component" value="Unassembled WGS sequence"/>
</dbReference>
<proteinExistence type="predicted"/>
<feature type="region of interest" description="Disordered" evidence="1">
    <location>
        <begin position="1"/>
        <end position="64"/>
    </location>
</feature>
<evidence type="ECO:0000256" key="2">
    <source>
        <dbReference type="SAM" id="Phobius"/>
    </source>
</evidence>
<dbReference type="EMBL" id="ML769986">
    <property type="protein sequence ID" value="KAE9385432.1"/>
    <property type="molecule type" value="Genomic_DNA"/>
</dbReference>
<name>A0A6A4GIC0_9AGAR</name>
<dbReference type="Pfam" id="PF18759">
    <property type="entry name" value="Plavaka"/>
    <property type="match status" value="1"/>
</dbReference>
<gene>
    <name evidence="3" type="ORF">BT96DRAFT_949848</name>
</gene>
<feature type="compositionally biased region" description="Basic and acidic residues" evidence="1">
    <location>
        <begin position="389"/>
        <end position="411"/>
    </location>
</feature>
<dbReference type="InterPro" id="IPR041078">
    <property type="entry name" value="Plavaka"/>
</dbReference>
<feature type="region of interest" description="Disordered" evidence="1">
    <location>
        <begin position="385"/>
        <end position="411"/>
    </location>
</feature>
<protein>
    <submittedName>
        <fullName evidence="3">Uncharacterized protein</fullName>
    </submittedName>
</protein>